<protein>
    <submittedName>
        <fullName evidence="1">Uncharacterized protein</fullName>
    </submittedName>
</protein>
<keyword evidence="2" id="KW-1185">Reference proteome</keyword>
<feature type="non-terminal residue" evidence="1">
    <location>
        <position position="1"/>
    </location>
</feature>
<organism evidence="1 2">
    <name type="scientific">Tanacetum coccineum</name>
    <dbReference type="NCBI Taxonomy" id="301880"/>
    <lineage>
        <taxon>Eukaryota</taxon>
        <taxon>Viridiplantae</taxon>
        <taxon>Streptophyta</taxon>
        <taxon>Embryophyta</taxon>
        <taxon>Tracheophyta</taxon>
        <taxon>Spermatophyta</taxon>
        <taxon>Magnoliopsida</taxon>
        <taxon>eudicotyledons</taxon>
        <taxon>Gunneridae</taxon>
        <taxon>Pentapetalae</taxon>
        <taxon>asterids</taxon>
        <taxon>campanulids</taxon>
        <taxon>Asterales</taxon>
        <taxon>Asteraceae</taxon>
        <taxon>Asteroideae</taxon>
        <taxon>Anthemideae</taxon>
        <taxon>Anthemidinae</taxon>
        <taxon>Tanacetum</taxon>
    </lineage>
</organism>
<evidence type="ECO:0000313" key="2">
    <source>
        <dbReference type="Proteomes" id="UP001151760"/>
    </source>
</evidence>
<accession>A0ABQ5B828</accession>
<comment type="caution">
    <text evidence="1">The sequence shown here is derived from an EMBL/GenBank/DDBJ whole genome shotgun (WGS) entry which is preliminary data.</text>
</comment>
<dbReference type="Proteomes" id="UP001151760">
    <property type="component" value="Unassembled WGS sequence"/>
</dbReference>
<sequence length="97" mass="10730">FERPAIVEEMLKDLQSDLKYTSPTLIAVEADQVENLTRQLKDQAGGFTRKSVDLYMVTHKQILISHISCSFSCLSMGQPVEGGLDPILVYTAGAEIE</sequence>
<proteinExistence type="predicted"/>
<reference evidence="1" key="1">
    <citation type="journal article" date="2022" name="Int. J. Mol. Sci.">
        <title>Draft Genome of Tanacetum Coccineum: Genomic Comparison of Closely Related Tanacetum-Family Plants.</title>
        <authorList>
            <person name="Yamashiro T."/>
            <person name="Shiraishi A."/>
            <person name="Nakayama K."/>
            <person name="Satake H."/>
        </authorList>
    </citation>
    <scope>NUCLEOTIDE SEQUENCE</scope>
</reference>
<evidence type="ECO:0000313" key="1">
    <source>
        <dbReference type="EMBL" id="GJT10930.1"/>
    </source>
</evidence>
<reference evidence="1" key="2">
    <citation type="submission" date="2022-01" db="EMBL/GenBank/DDBJ databases">
        <authorList>
            <person name="Yamashiro T."/>
            <person name="Shiraishi A."/>
            <person name="Satake H."/>
            <person name="Nakayama K."/>
        </authorList>
    </citation>
    <scope>NUCLEOTIDE SEQUENCE</scope>
</reference>
<name>A0ABQ5B828_9ASTR</name>
<dbReference type="EMBL" id="BQNB010013026">
    <property type="protein sequence ID" value="GJT10930.1"/>
    <property type="molecule type" value="Genomic_DNA"/>
</dbReference>
<gene>
    <name evidence="1" type="ORF">Tco_0857972</name>
</gene>